<evidence type="ECO:0000313" key="1">
    <source>
        <dbReference type="EMBL" id="AHC73896.1"/>
    </source>
</evidence>
<dbReference type="Pfam" id="PF09839">
    <property type="entry name" value="DUF2066"/>
    <property type="match status" value="1"/>
</dbReference>
<dbReference type="EMBL" id="CP006745">
    <property type="protein sequence ID" value="AHC73896.1"/>
    <property type="molecule type" value="Genomic_DNA"/>
</dbReference>
<sequence>MYYKSFLIVFFTPLLITLYINWASAEEIYTVRDIPVEAFADNPSAAKAKAIANGRHIAFERMINRLVPLNSAKALEEQSDQTLDNLIIGFEVANENSTSMRYIANISFTFDPVLLRNFLVHNNLSFAETSSAPVLIIPVLDNDNGPVLWEESNVFRKAWAKALLDVGLVPIIIPRSSISDINDLSTDDAMGGNLEALTNFARTYGARDTIIVVAKPSNNSIDLFIRRIGLFGSSNTMKKNILVDDSEYNYDALVQYAIGMIQESWKSENLIQGKLESQITAIVPIDSMRHWVAIRKVLDNIIVLLKYDVVQLSKKNALINLRIRGTVKQLGIALEQKNLRIISVDDKYIIVQTYL</sequence>
<evidence type="ECO:0000313" key="2">
    <source>
        <dbReference type="Proteomes" id="UP000018700"/>
    </source>
</evidence>
<protein>
    <recommendedName>
        <fullName evidence="3">DUF2066 domain-containing protein</fullName>
    </recommendedName>
</protein>
<reference evidence="1 2" key="1">
    <citation type="journal article" date="2013" name="PLoS ONE">
        <title>Bacterial endosymbiosis in a chordate host: long-term co-evolution and conservation of secondary metabolism.</title>
        <authorList>
            <person name="Kwan J.C."/>
            <person name="Schmidt E.W."/>
        </authorList>
    </citation>
    <scope>NUCLEOTIDE SEQUENCE [LARGE SCALE GENOMIC DNA]</scope>
    <source>
        <strain evidence="2">faulkneri L5</strain>
    </source>
</reference>
<dbReference type="OrthoDB" id="7928976at2"/>
<dbReference type="InterPro" id="IPR018642">
    <property type="entry name" value="DUF2066"/>
</dbReference>
<gene>
    <name evidence="1" type="ORF">P856_689</name>
</gene>
<name>V9TTG9_9PROT</name>
<keyword evidence="2" id="KW-1185">Reference proteome</keyword>
<evidence type="ECO:0008006" key="3">
    <source>
        <dbReference type="Google" id="ProtNLM"/>
    </source>
</evidence>
<proteinExistence type="predicted"/>
<organism evidence="1 2">
    <name type="scientific">Candidatus Endolissoclinum faulkneri L5</name>
    <dbReference type="NCBI Taxonomy" id="1401328"/>
    <lineage>
        <taxon>Bacteria</taxon>
        <taxon>Pseudomonadati</taxon>
        <taxon>Pseudomonadota</taxon>
        <taxon>Alphaproteobacteria</taxon>
        <taxon>Rhodospirillales</taxon>
        <taxon>Rhodospirillaceae</taxon>
        <taxon>Candidatus Endolissoclinum</taxon>
    </lineage>
</organism>
<dbReference type="AlphaFoldDB" id="V9TTG9"/>
<dbReference type="eggNOG" id="COG3249">
    <property type="taxonomic scope" value="Bacteria"/>
</dbReference>
<dbReference type="STRING" id="1401328.P856_689"/>
<dbReference type="KEGG" id="efk:P856_689"/>
<dbReference type="Proteomes" id="UP000018700">
    <property type="component" value="Chromosome"/>
</dbReference>
<accession>V9TTG9</accession>
<dbReference type="RefSeq" id="WP_025300774.1">
    <property type="nucleotide sequence ID" value="NZ_CP006745.1"/>
</dbReference>
<dbReference type="HOGENOM" id="CLU_046235_0_0_5"/>